<proteinExistence type="predicted"/>
<feature type="compositionally biased region" description="Basic and acidic residues" evidence="1">
    <location>
        <begin position="285"/>
        <end position="294"/>
    </location>
</feature>
<keyword evidence="2" id="KW-1133">Transmembrane helix</keyword>
<evidence type="ECO:0000256" key="1">
    <source>
        <dbReference type="SAM" id="MobiDB-lite"/>
    </source>
</evidence>
<keyword evidence="4" id="KW-1185">Reference proteome</keyword>
<dbReference type="RefSeq" id="WP_379868203.1">
    <property type="nucleotide sequence ID" value="NZ_JBHTBH010000001.1"/>
</dbReference>
<dbReference type="Pfam" id="PF10935">
    <property type="entry name" value="DUF2637"/>
    <property type="match status" value="1"/>
</dbReference>
<evidence type="ECO:0000313" key="4">
    <source>
        <dbReference type="Proteomes" id="UP001596540"/>
    </source>
</evidence>
<comment type="caution">
    <text evidence="3">The sequence shown here is derived from an EMBL/GenBank/DDBJ whole genome shotgun (WGS) entry which is preliminary data.</text>
</comment>
<accession>A0ABW2K915</accession>
<feature type="compositionally biased region" description="Basic and acidic residues" evidence="1">
    <location>
        <begin position="157"/>
        <end position="168"/>
    </location>
</feature>
<reference evidence="4" key="1">
    <citation type="journal article" date="2019" name="Int. J. Syst. Evol. Microbiol.">
        <title>The Global Catalogue of Microorganisms (GCM) 10K type strain sequencing project: providing services to taxonomists for standard genome sequencing and annotation.</title>
        <authorList>
            <consortium name="The Broad Institute Genomics Platform"/>
            <consortium name="The Broad Institute Genome Sequencing Center for Infectious Disease"/>
            <person name="Wu L."/>
            <person name="Ma J."/>
        </authorList>
    </citation>
    <scope>NUCLEOTIDE SEQUENCE [LARGE SCALE GENOMIC DNA]</scope>
    <source>
        <strain evidence="4">CGMCC 4.7382</strain>
    </source>
</reference>
<feature type="compositionally biased region" description="Basic residues" evidence="1">
    <location>
        <begin position="363"/>
        <end position="374"/>
    </location>
</feature>
<keyword evidence="2" id="KW-0812">Transmembrane</keyword>
<name>A0ABW2K915_9ACTN</name>
<feature type="transmembrane region" description="Helical" evidence="2">
    <location>
        <begin position="94"/>
        <end position="118"/>
    </location>
</feature>
<feature type="transmembrane region" description="Helical" evidence="2">
    <location>
        <begin position="25"/>
        <end position="45"/>
    </location>
</feature>
<feature type="transmembrane region" description="Helical" evidence="2">
    <location>
        <begin position="65"/>
        <end position="85"/>
    </location>
</feature>
<dbReference type="EMBL" id="JBHTBH010000001">
    <property type="protein sequence ID" value="MFC7326442.1"/>
    <property type="molecule type" value="Genomic_DNA"/>
</dbReference>
<organism evidence="3 4">
    <name type="scientific">Marinactinospora rubrisoli</name>
    <dbReference type="NCBI Taxonomy" id="2715399"/>
    <lineage>
        <taxon>Bacteria</taxon>
        <taxon>Bacillati</taxon>
        <taxon>Actinomycetota</taxon>
        <taxon>Actinomycetes</taxon>
        <taxon>Streptosporangiales</taxon>
        <taxon>Nocardiopsidaceae</taxon>
        <taxon>Marinactinospora</taxon>
    </lineage>
</organism>
<dbReference type="Proteomes" id="UP001596540">
    <property type="component" value="Unassembled WGS sequence"/>
</dbReference>
<dbReference type="InterPro" id="IPR021235">
    <property type="entry name" value="DUF2637"/>
</dbReference>
<feature type="region of interest" description="Disordered" evidence="1">
    <location>
        <begin position="157"/>
        <end position="404"/>
    </location>
</feature>
<evidence type="ECO:0000256" key="2">
    <source>
        <dbReference type="SAM" id="Phobius"/>
    </source>
</evidence>
<feature type="transmembrane region" description="Helical" evidence="2">
    <location>
        <begin position="124"/>
        <end position="149"/>
    </location>
</feature>
<feature type="region of interest" description="Disordered" evidence="1">
    <location>
        <begin position="1"/>
        <end position="20"/>
    </location>
</feature>
<sequence>MAPHTSPTRPGARPAPRKPRTGSRAVAIALTGLGVLVIAACAILLSYNGIYQTALQGNVDPRAAHLYPGVFTLLLLLAFWTTYLLRDAPRRRRIWVDVLILGLILLSAGASTLHALGYRLVETAAVVVVALAPWAALLVAFRIWLWVIVHLRGERAPRPRSRGREKAEPANGAPPGDGEDDGATGVSDRSAAPVESGRTAAVPAKDDEQEEPAPAASREPSPEPDRPAPGPPAPRPDDDGPSRVTGPLFRPAASGPEPPAAHAAIAPGSTSAGEPAEPATTGPENSDRAPELPRRVPTGPANPIKRAAMAGPEDASVAPGSTTGAATGNDAPAGPEEDAAETVPAETGPADVPTEPQRPFVLPRKRPMVRKPRHNRADPASGKTVPPEPPSWRVRSEPLPPQDD</sequence>
<protein>
    <submittedName>
        <fullName evidence="3">DUF2637 domain-containing protein</fullName>
    </submittedName>
</protein>
<evidence type="ECO:0000313" key="3">
    <source>
        <dbReference type="EMBL" id="MFC7326442.1"/>
    </source>
</evidence>
<keyword evidence="2" id="KW-0472">Membrane</keyword>
<gene>
    <name evidence="3" type="ORF">ACFQRF_01695</name>
</gene>